<proteinExistence type="predicted"/>
<dbReference type="AlphaFoldDB" id="A0ABD0TQM9"/>
<dbReference type="Proteomes" id="UP001549921">
    <property type="component" value="Unassembled WGS sequence"/>
</dbReference>
<accession>A0ABD0TQM9</accession>
<gene>
    <name evidence="2" type="ORF">ABMA28_007427</name>
</gene>
<dbReference type="SUPFAM" id="SSF52266">
    <property type="entry name" value="SGNH hydrolase"/>
    <property type="match status" value="1"/>
</dbReference>
<reference evidence="2 3" key="1">
    <citation type="submission" date="2024-06" db="EMBL/GenBank/DDBJ databases">
        <title>A chromosome-level genome assembly of beet webworm, Loxostege sticticalis.</title>
        <authorList>
            <person name="Zhang Y."/>
        </authorList>
    </citation>
    <scope>NUCLEOTIDE SEQUENCE [LARGE SCALE GENOMIC DNA]</scope>
    <source>
        <strain evidence="2">AQ028</strain>
        <tissue evidence="2">Male pupae</tissue>
    </source>
</reference>
<organism evidence="2 3">
    <name type="scientific">Loxostege sticticalis</name>
    <name type="common">Beet webworm moth</name>
    <dbReference type="NCBI Taxonomy" id="481309"/>
    <lineage>
        <taxon>Eukaryota</taxon>
        <taxon>Metazoa</taxon>
        <taxon>Ecdysozoa</taxon>
        <taxon>Arthropoda</taxon>
        <taxon>Hexapoda</taxon>
        <taxon>Insecta</taxon>
        <taxon>Pterygota</taxon>
        <taxon>Neoptera</taxon>
        <taxon>Endopterygota</taxon>
        <taxon>Lepidoptera</taxon>
        <taxon>Glossata</taxon>
        <taxon>Ditrysia</taxon>
        <taxon>Pyraloidea</taxon>
        <taxon>Crambidae</taxon>
        <taxon>Pyraustinae</taxon>
        <taxon>Loxostege</taxon>
    </lineage>
</organism>
<comment type="caution">
    <text evidence="2">The sequence shown here is derived from an EMBL/GenBank/DDBJ whole genome shotgun (WGS) entry which is preliminary data.</text>
</comment>
<evidence type="ECO:0000313" key="2">
    <source>
        <dbReference type="EMBL" id="KAL0851655.1"/>
    </source>
</evidence>
<protein>
    <submittedName>
        <fullName evidence="2">Uncharacterized protein</fullName>
    </submittedName>
</protein>
<keyword evidence="1" id="KW-0175">Coiled coil</keyword>
<sequence>MMTRKAKAMDTESKLQRALEELKASRETCNQLLREREDSEEEINKIIFRNTELKKDLADLHVQYQETAAHRDQLLTTISSFDQCSAVFEQALIRNNELESELRDANNTILHFEEERKLQECSQTLNLYEELIGTPGGHALVSTTLDSSAKTVFEDSIYRGQIRLNSKNKIKKYVKLNRLILKTNKLIRKQKCFYKNVTLRKQRLDLLNSIEIYSQKLVESRSKYDLDVGGLQADISELHRSLESLTSLYNSAQAQISEHILAADKLIGLVHHTGFTSLPTIKVTSAPDCCQQTDGGQQLPTPVSNINTLKKSLRGSLESNNVVIFSDSIGVGYGSLLNAKLKCKIINYCMPDVSFGDLVKSVMNCKLNHNSIVIIMLGNNKKLNKSIIRQNCTILSGLNVKKVFLCALPFSKNLSEKENNSIHSMNTLLFNITQYNDKFVFFDTNKFIDNRFAPQRKFPTF</sequence>
<evidence type="ECO:0000313" key="3">
    <source>
        <dbReference type="Proteomes" id="UP001549921"/>
    </source>
</evidence>
<dbReference type="EMBL" id="JBEDNZ010000002">
    <property type="protein sequence ID" value="KAL0851655.1"/>
    <property type="molecule type" value="Genomic_DNA"/>
</dbReference>
<name>A0ABD0TQM9_LOXSC</name>
<feature type="coiled-coil region" evidence="1">
    <location>
        <begin position="88"/>
        <end position="115"/>
    </location>
</feature>
<feature type="coiled-coil region" evidence="1">
    <location>
        <begin position="5"/>
        <end position="42"/>
    </location>
</feature>
<evidence type="ECO:0000256" key="1">
    <source>
        <dbReference type="SAM" id="Coils"/>
    </source>
</evidence>